<gene>
    <name evidence="1" type="ORF">FHP88_08990</name>
</gene>
<dbReference type="EMBL" id="VMNH01000009">
    <property type="protein sequence ID" value="TVO75138.1"/>
    <property type="molecule type" value="Genomic_DNA"/>
</dbReference>
<proteinExistence type="predicted"/>
<evidence type="ECO:0000313" key="1">
    <source>
        <dbReference type="EMBL" id="TVO75138.1"/>
    </source>
</evidence>
<organism evidence="1 2">
    <name type="scientific">Sedimenticola selenatireducens</name>
    <dbReference type="NCBI Taxonomy" id="191960"/>
    <lineage>
        <taxon>Bacteria</taxon>
        <taxon>Pseudomonadati</taxon>
        <taxon>Pseudomonadota</taxon>
        <taxon>Gammaproteobacteria</taxon>
        <taxon>Chromatiales</taxon>
        <taxon>Sedimenticolaceae</taxon>
        <taxon>Sedimenticola</taxon>
    </lineage>
</organism>
<comment type="caution">
    <text evidence="1">The sequence shown here is derived from an EMBL/GenBank/DDBJ whole genome shotgun (WGS) entry which is preliminary data.</text>
</comment>
<dbReference type="Proteomes" id="UP000316649">
    <property type="component" value="Unassembled WGS sequence"/>
</dbReference>
<keyword evidence="2" id="KW-1185">Reference proteome</keyword>
<protein>
    <submittedName>
        <fullName evidence="1">Uncharacterized protein</fullName>
    </submittedName>
</protein>
<dbReference type="AlphaFoldDB" id="A0A557SCI6"/>
<evidence type="ECO:0000313" key="2">
    <source>
        <dbReference type="Proteomes" id="UP000316649"/>
    </source>
</evidence>
<reference evidence="1 2" key="1">
    <citation type="submission" date="2019-07" db="EMBL/GenBank/DDBJ databases">
        <title>The pathways for chlorine oxyanion respiration interact through the shared metabolite chlorate.</title>
        <authorList>
            <person name="Barnum T.P."/>
            <person name="Cheng Y."/>
            <person name="Hill K.A."/>
            <person name="Lucas L.N."/>
            <person name="Carlson H.K."/>
            <person name="Coates J.D."/>
        </authorList>
    </citation>
    <scope>NUCLEOTIDE SEQUENCE [LARGE SCALE GENOMIC DNA]</scope>
    <source>
        <strain evidence="1 2">BK-1</strain>
    </source>
</reference>
<name>A0A557SCI6_9GAMM</name>
<accession>A0A557SCI6</accession>
<sequence length="141" mass="15612">MGTLLNASPTAWKVAIKSRLHPMRELLPLLLVYIESETIYQETIHQAGVQSRDLSLVISGRVRIPDNETFEETLDAQSAEIETTLTFAALNTALSGKLGGLTLNSATTEIIEEENERTFAAVNMEYTVKVFTQENSPETLI</sequence>
<dbReference type="RefSeq" id="WP_144358711.1">
    <property type="nucleotide sequence ID" value="NZ_VMNH01000009.1"/>
</dbReference>